<sequence>MRHIQDKTNKSNFIIPFLQTYSRMSKQMRNNQKRNVQSSTLARTVKRGHRT</sequence>
<name>A0A396IH64_MEDTR</name>
<gene>
    <name evidence="2" type="ORF">MtrunA17_Chr4g0074821</name>
</gene>
<organism evidence="2">
    <name type="scientific">Medicago truncatula</name>
    <name type="common">Barrel medic</name>
    <name type="synonym">Medicago tribuloides</name>
    <dbReference type="NCBI Taxonomy" id="3880"/>
    <lineage>
        <taxon>Eukaryota</taxon>
        <taxon>Viridiplantae</taxon>
        <taxon>Streptophyta</taxon>
        <taxon>Embryophyta</taxon>
        <taxon>Tracheophyta</taxon>
        <taxon>Spermatophyta</taxon>
        <taxon>Magnoliopsida</taxon>
        <taxon>eudicotyledons</taxon>
        <taxon>Gunneridae</taxon>
        <taxon>Pentapetalae</taxon>
        <taxon>rosids</taxon>
        <taxon>fabids</taxon>
        <taxon>Fabales</taxon>
        <taxon>Fabaceae</taxon>
        <taxon>Papilionoideae</taxon>
        <taxon>50 kb inversion clade</taxon>
        <taxon>NPAAA clade</taxon>
        <taxon>Hologalegina</taxon>
        <taxon>IRL clade</taxon>
        <taxon>Trifolieae</taxon>
        <taxon>Medicago</taxon>
    </lineage>
</organism>
<feature type="compositionally biased region" description="Polar residues" evidence="1">
    <location>
        <begin position="28"/>
        <end position="42"/>
    </location>
</feature>
<reference evidence="2" key="1">
    <citation type="journal article" date="2018" name="Nat. Plants">
        <title>Whole-genome landscape of Medicago truncatula symbiotic genes.</title>
        <authorList>
            <person name="Pecrix Y."/>
            <person name="Gamas P."/>
            <person name="Carrere S."/>
        </authorList>
    </citation>
    <scope>NUCLEOTIDE SEQUENCE</scope>
    <source>
        <tissue evidence="2">Leaves</tissue>
    </source>
</reference>
<dbReference type="AlphaFoldDB" id="A0A396IH64"/>
<dbReference type="EMBL" id="PSQE01000004">
    <property type="protein sequence ID" value="RHN64966.1"/>
    <property type="molecule type" value="Genomic_DNA"/>
</dbReference>
<proteinExistence type="predicted"/>
<evidence type="ECO:0000256" key="1">
    <source>
        <dbReference type="SAM" id="MobiDB-lite"/>
    </source>
</evidence>
<dbReference type="Proteomes" id="UP000265566">
    <property type="component" value="Chromosome 4"/>
</dbReference>
<feature type="region of interest" description="Disordered" evidence="1">
    <location>
        <begin position="28"/>
        <end position="51"/>
    </location>
</feature>
<protein>
    <submittedName>
        <fullName evidence="2">Uncharacterized protein</fullName>
    </submittedName>
</protein>
<evidence type="ECO:0000313" key="2">
    <source>
        <dbReference type="EMBL" id="RHN64966.1"/>
    </source>
</evidence>
<dbReference type="Gramene" id="rna27850">
    <property type="protein sequence ID" value="RHN64966.1"/>
    <property type="gene ID" value="gene27850"/>
</dbReference>
<comment type="caution">
    <text evidence="2">The sequence shown here is derived from an EMBL/GenBank/DDBJ whole genome shotgun (WGS) entry which is preliminary data.</text>
</comment>
<accession>A0A396IH64</accession>